<dbReference type="Gene3D" id="3.30.559.30">
    <property type="entry name" value="Nonribosomal peptide synthetase, condensation domain"/>
    <property type="match status" value="1"/>
</dbReference>
<dbReference type="SUPFAM" id="SSF47336">
    <property type="entry name" value="ACP-like"/>
    <property type="match status" value="1"/>
</dbReference>
<dbReference type="Pfam" id="PF00668">
    <property type="entry name" value="Condensation"/>
    <property type="match status" value="1"/>
</dbReference>
<feature type="non-terminal residue" evidence="8">
    <location>
        <position position="1"/>
    </location>
</feature>
<protein>
    <submittedName>
        <fullName evidence="8">Condensation domain-containing protein</fullName>
    </submittedName>
</protein>
<keyword evidence="4" id="KW-0677">Repeat</keyword>
<dbReference type="SUPFAM" id="SSF52777">
    <property type="entry name" value="CoA-dependent acyltransferases"/>
    <property type="match status" value="2"/>
</dbReference>
<dbReference type="Gene3D" id="3.30.559.10">
    <property type="entry name" value="Chloramphenicol acetyltransferase-like domain"/>
    <property type="match status" value="1"/>
</dbReference>
<dbReference type="Pfam" id="PF13193">
    <property type="entry name" value="AMP-binding_C"/>
    <property type="match status" value="1"/>
</dbReference>
<dbReference type="Pfam" id="PF00550">
    <property type="entry name" value="PP-binding"/>
    <property type="match status" value="1"/>
</dbReference>
<proteinExistence type="predicted"/>
<evidence type="ECO:0000313" key="9">
    <source>
        <dbReference type="Proteomes" id="UP001589776"/>
    </source>
</evidence>
<dbReference type="PANTHER" id="PTHR45527">
    <property type="entry name" value="NONRIBOSOMAL PEPTIDE SYNTHETASE"/>
    <property type="match status" value="1"/>
</dbReference>
<dbReference type="Proteomes" id="UP001589776">
    <property type="component" value="Unassembled WGS sequence"/>
</dbReference>
<feature type="domain" description="Carrier" evidence="7">
    <location>
        <begin position="93"/>
        <end position="168"/>
    </location>
</feature>
<comment type="cofactor">
    <cofactor evidence="1">
        <name>pantetheine 4'-phosphate</name>
        <dbReference type="ChEBI" id="CHEBI:47942"/>
    </cofactor>
</comment>
<feature type="region of interest" description="Disordered" evidence="6">
    <location>
        <begin position="69"/>
        <end position="94"/>
    </location>
</feature>
<dbReference type="InterPro" id="IPR036736">
    <property type="entry name" value="ACP-like_sf"/>
</dbReference>
<dbReference type="InterPro" id="IPR001242">
    <property type="entry name" value="Condensation_dom"/>
</dbReference>
<dbReference type="PROSITE" id="PS50075">
    <property type="entry name" value="CARRIER"/>
    <property type="match status" value="1"/>
</dbReference>
<evidence type="ECO:0000256" key="2">
    <source>
        <dbReference type="ARBA" id="ARBA00022450"/>
    </source>
</evidence>
<dbReference type="Gene3D" id="3.30.300.30">
    <property type="match status" value="1"/>
</dbReference>
<evidence type="ECO:0000256" key="5">
    <source>
        <dbReference type="ARBA" id="ARBA00023194"/>
    </source>
</evidence>
<evidence type="ECO:0000256" key="3">
    <source>
        <dbReference type="ARBA" id="ARBA00022553"/>
    </source>
</evidence>
<evidence type="ECO:0000313" key="8">
    <source>
        <dbReference type="EMBL" id="MFC0215038.1"/>
    </source>
</evidence>
<dbReference type="RefSeq" id="WP_377472494.1">
    <property type="nucleotide sequence ID" value="NZ_JBHLWN010000079.1"/>
</dbReference>
<keyword evidence="5" id="KW-0045">Antibiotic biosynthesis</keyword>
<evidence type="ECO:0000256" key="1">
    <source>
        <dbReference type="ARBA" id="ARBA00001957"/>
    </source>
</evidence>
<comment type="caution">
    <text evidence="8">The sequence shown here is derived from an EMBL/GenBank/DDBJ whole genome shotgun (WGS) entry which is preliminary data.</text>
</comment>
<name>A0ABV6DQW2_9BACL</name>
<dbReference type="InterPro" id="IPR025110">
    <property type="entry name" value="AMP-bd_C"/>
</dbReference>
<evidence type="ECO:0000256" key="6">
    <source>
        <dbReference type="SAM" id="MobiDB-lite"/>
    </source>
</evidence>
<evidence type="ECO:0000259" key="7">
    <source>
        <dbReference type="PROSITE" id="PS50075"/>
    </source>
</evidence>
<dbReference type="EMBL" id="JBHLWN010000079">
    <property type="protein sequence ID" value="MFC0215038.1"/>
    <property type="molecule type" value="Genomic_DNA"/>
</dbReference>
<reference evidence="8 9" key="1">
    <citation type="submission" date="2024-09" db="EMBL/GenBank/DDBJ databases">
        <authorList>
            <person name="Sun Q."/>
            <person name="Mori K."/>
        </authorList>
    </citation>
    <scope>NUCLEOTIDE SEQUENCE [LARGE SCALE GENOMIC DNA]</scope>
    <source>
        <strain evidence="8 9">CCM 7759</strain>
    </source>
</reference>
<dbReference type="CDD" id="cd19531">
    <property type="entry name" value="LCL_NRPS-like"/>
    <property type="match status" value="1"/>
</dbReference>
<gene>
    <name evidence="8" type="ORF">ACFFK0_21825</name>
</gene>
<dbReference type="SMART" id="SM00823">
    <property type="entry name" value="PKS_PP"/>
    <property type="match status" value="1"/>
</dbReference>
<keyword evidence="9" id="KW-1185">Reference proteome</keyword>
<dbReference type="InterPro" id="IPR045851">
    <property type="entry name" value="AMP-bd_C_sf"/>
</dbReference>
<dbReference type="Gene3D" id="1.10.1200.10">
    <property type="entry name" value="ACP-like"/>
    <property type="match status" value="1"/>
</dbReference>
<dbReference type="InterPro" id="IPR009081">
    <property type="entry name" value="PP-bd_ACP"/>
</dbReference>
<dbReference type="SUPFAM" id="SSF56801">
    <property type="entry name" value="Acetyl-CoA synthetase-like"/>
    <property type="match status" value="1"/>
</dbReference>
<dbReference type="InterPro" id="IPR023213">
    <property type="entry name" value="CAT-like_dom_sf"/>
</dbReference>
<sequence>LANHPQVTEAVVVVLEPEDGAGEAALCAYYTGPEAPAPTELAAFLGESLPHYMIPAHFVRLEQMPVTPNGKIDRKALPKPQPAETGTAAGWQPPQSGLEARLLNLWRRVLGSGAFGMNGNFFELGGHSLLAIKLLHAMEHEFQVEVPMRIVFTHPTVRQMADYLAAESGMRQWEAIPRSAMRDGIPLSAAQAEAVEWYTYAADKRGGHVTRAILIEGALDADKLQEAFSGLLRRHETLRTSFVLSDGEDAWQQVHEAGEFDLASENAREEELPSVIDRFVRPFDLERGPLLRVGIVRIADDRHVLLTDLHRSIADGLSTGILIAELFRLYQGEQLPALQVQYKDFVVWRQAAMQQRAMLEQEAYWLNRLAGSLPYVELPYRTGNKPVRGGAGAQLTELLEPKLSSELRELAVRRGATLYMVLLSAFGALLHKVSGQADIVIGTSAGGRNHPDTVPMIAPLDNALAIRVHFGDSDTSDSLLEAVKETVLQAFDHQDYPFELLQRKLRQNGWPDLHRPPFDVSFQLQNEPAQQLHSAGLTLTPYPERSSLMVALLAAGAVDRGERGIEIIFDYMAEAWQEQQIRLMLGQFVQLLEQTVHNPDMPLAELVLPAGSDLQLHGQSR</sequence>
<keyword evidence="3" id="KW-0597">Phosphoprotein</keyword>
<accession>A0ABV6DQW2</accession>
<evidence type="ECO:0000256" key="4">
    <source>
        <dbReference type="ARBA" id="ARBA00022737"/>
    </source>
</evidence>
<keyword evidence="2" id="KW-0596">Phosphopantetheine</keyword>
<dbReference type="InterPro" id="IPR006162">
    <property type="entry name" value="Ppantetheine_attach_site"/>
</dbReference>
<organism evidence="8 9">
    <name type="scientific">Paenibacillus chartarius</name>
    <dbReference type="NCBI Taxonomy" id="747481"/>
    <lineage>
        <taxon>Bacteria</taxon>
        <taxon>Bacillati</taxon>
        <taxon>Bacillota</taxon>
        <taxon>Bacilli</taxon>
        <taxon>Bacillales</taxon>
        <taxon>Paenibacillaceae</taxon>
        <taxon>Paenibacillus</taxon>
    </lineage>
</organism>
<dbReference type="PANTHER" id="PTHR45527:SF1">
    <property type="entry name" value="FATTY ACID SYNTHASE"/>
    <property type="match status" value="1"/>
</dbReference>
<dbReference type="InterPro" id="IPR020806">
    <property type="entry name" value="PKS_PP-bd"/>
</dbReference>
<dbReference type="PROSITE" id="PS00012">
    <property type="entry name" value="PHOSPHOPANTETHEINE"/>
    <property type="match status" value="1"/>
</dbReference>